<dbReference type="KEGG" id="vg:15011075"/>
<dbReference type="Proteomes" id="UP000201252">
    <property type="component" value="Segment"/>
</dbReference>
<dbReference type="EMBL" id="HQ633071">
    <property type="protein sequence ID" value="AGH31671.1"/>
    <property type="molecule type" value="Genomic_DNA"/>
</dbReference>
<sequence>MSPNIVIKDSNTLSQISVISGGEGYVSPPFITLINPTTRSIIDSGFIEAKITGSAISSVEIETEPKGLPDETVEVFSTNNNNGVAIEKVESSNTGIFTCTISTPGIGNTFNTPPFADGDEVFIEGVSKFSSDGDGFNSSDYGFKFFKVTNYDNEGLNDTVTINVEEFTTNTGIAKTIQDFSGVIINKNDYPTFKIVQEPSKFFIGETLSSNQIIRDLEVTGSDGDSLKVLGSYELSVGEVITGNESGSVATIKSLNLNEGTFNVGYSNIKDIGWDTETGKLSEDFQVTPDNNYYQNLSYSVKSSITYKDQQSPVESLVHTSGLKNFADTGISSNTSAGLTTTNDGITIIYDVIDEKRVDTINNFDNVIDVDVIDSKSKFLKLKSKRLTNYTELKNLNVLTIDDLQNQFSNSESESTEFLLVDELDNRTYFNYLLRVSSEDGTELQLTDITILKNELESVIVENESISGQEFNYGIFDLFTDETEKTFLRFVPNDALNTNYDLKVIKQIFNSDISGVGTQSIGFINLTGSVDIENTSVGIGTTTIISLDSNNFESLYVNAQVTNTVTNDMNYVRLYVSIAGTNTFISEYYIDSNVLSSSTGNQIGIFTCTDLGSGVLSLIHENTSSDQLKIRTNIVGFGTTSTGIGTYRFKSSDQFDGQERSIIYDSRYYSTVGASSTTIQTLDRSLFNASKSLVQVSIGSTKALHQVMLIDEGTDAYTQQLPFLSVSNDDSELDDASGIGTFGGEISGSDLILKFFPDSNQTGQIDIEVFSKSFYSEVDVVNEPLDLSYGAVTESIDEKFYNAINLSRINKDSFELTDNGIPIFSKKFNPNSSALDASTGTFTIQNHFFVTGEELIYTPNSTIVGVGTSAVVTSSGELPSTVYAIKLTENTFKVATTTTAASAGIGTTFTSLGEGNAHRFTMKERNTKCILTVDELVQYPIAPTKITHTLSGNVGGSLNNSSTIVSLSGISTINPRDILKVDDEYMGVTNVGLGTTNVGPITNNGTINLVEVKRGFVGSSASTHTDSTLVRIHKGSFNIEDSEIYFTEAPRGNPQLEKTKII</sequence>
<organism evidence="1 2">
    <name type="scientific">Synechococcus phage S-SKS1</name>
    <dbReference type="NCBI Taxonomy" id="754042"/>
    <lineage>
        <taxon>Viruses</taxon>
        <taxon>Duplodnaviria</taxon>
        <taxon>Heunggongvirae</taxon>
        <taxon>Uroviricota</taxon>
        <taxon>Caudoviricetes</taxon>
        <taxon>Llyrvirus</taxon>
        <taxon>Llyrvirus SSKS1</taxon>
    </lineage>
</organism>
<keyword evidence="2" id="KW-1185">Reference proteome</keyword>
<evidence type="ECO:0000313" key="1">
    <source>
        <dbReference type="EMBL" id="AGH31671.1"/>
    </source>
</evidence>
<protein>
    <submittedName>
        <fullName evidence="1">Uncharacterized protein</fullName>
    </submittedName>
</protein>
<proteinExistence type="predicted"/>
<name>M4QPH9_9CAUD</name>
<gene>
    <name evidence="1" type="ORF">SWZG_00164</name>
</gene>
<accession>M4QPH9</accession>
<dbReference type="GeneID" id="15011075"/>
<reference evidence="1 2" key="1">
    <citation type="submission" date="2010-10" db="EMBL/GenBank/DDBJ databases">
        <title>The Genome Sequence of Synechococcus phage S-SKS1.</title>
        <authorList>
            <consortium name="The Broad Institute Genome Sequencing Platform"/>
            <person name="Henn M.R."/>
            <person name="Clokie M."/>
            <person name="Levin J."/>
            <person name="Malboeuf C."/>
            <person name="Casali M."/>
            <person name="Russ C."/>
            <person name="Lennon N."/>
            <person name="Chapman S.B."/>
            <person name="Erlich R."/>
            <person name="Young S.K."/>
            <person name="Yandava C."/>
            <person name="Zeng Q."/>
            <person name="Alvarado L."/>
            <person name="Anderson S."/>
            <person name="Berlin A."/>
            <person name="Chen Z."/>
            <person name="Freedman E."/>
            <person name="Gellesch M."/>
            <person name="Goldberg J."/>
            <person name="Green L."/>
            <person name="Griggs A."/>
            <person name="Gujja S."/>
            <person name="Heilman E.R."/>
            <person name="Heiman D."/>
            <person name="Hollinger A."/>
            <person name="Howarth C."/>
            <person name="Larson L."/>
            <person name="Mehta T."/>
            <person name="Pearson M."/>
            <person name="Roberts A."/>
            <person name="Ryan E."/>
            <person name="Saif S."/>
            <person name="Shea T."/>
            <person name="Shenoy N."/>
            <person name="Sisk P."/>
            <person name="Stolte C."/>
            <person name="Sykes S."/>
            <person name="White J."/>
            <person name="Haas B."/>
            <person name="Nusbaum C."/>
            <person name="Birren B."/>
        </authorList>
    </citation>
    <scope>NUCLEOTIDE SEQUENCE [LARGE SCALE GENOMIC DNA]</scope>
</reference>
<dbReference type="RefSeq" id="YP_007674523.1">
    <property type="nucleotide sequence ID" value="NC_020851.1"/>
</dbReference>
<evidence type="ECO:0000313" key="2">
    <source>
        <dbReference type="Proteomes" id="UP000201252"/>
    </source>
</evidence>